<evidence type="ECO:0000256" key="1">
    <source>
        <dbReference type="SAM" id="Phobius"/>
    </source>
</evidence>
<feature type="transmembrane region" description="Helical" evidence="1">
    <location>
        <begin position="93"/>
        <end position="112"/>
    </location>
</feature>
<keyword evidence="1" id="KW-0812">Transmembrane</keyword>
<accession>A0A3B1ATJ0</accession>
<feature type="transmembrane region" description="Helical" evidence="1">
    <location>
        <begin position="7"/>
        <end position="25"/>
    </location>
</feature>
<protein>
    <submittedName>
        <fullName evidence="2">Uncharacterized protein</fullName>
    </submittedName>
</protein>
<evidence type="ECO:0000313" key="2">
    <source>
        <dbReference type="EMBL" id="VAW96056.1"/>
    </source>
</evidence>
<dbReference type="EMBL" id="UOFS01000025">
    <property type="protein sequence ID" value="VAW96056.1"/>
    <property type="molecule type" value="Genomic_DNA"/>
</dbReference>
<name>A0A3B1ATJ0_9ZZZZ</name>
<feature type="transmembrane region" description="Helical" evidence="1">
    <location>
        <begin position="66"/>
        <end position="87"/>
    </location>
</feature>
<gene>
    <name evidence="2" type="ORF">MNBD_GAMMA22-839</name>
</gene>
<dbReference type="AlphaFoldDB" id="A0A3B1ATJ0"/>
<keyword evidence="1" id="KW-1133">Transmembrane helix</keyword>
<proteinExistence type="predicted"/>
<keyword evidence="1" id="KW-0472">Membrane</keyword>
<organism evidence="2">
    <name type="scientific">hydrothermal vent metagenome</name>
    <dbReference type="NCBI Taxonomy" id="652676"/>
    <lineage>
        <taxon>unclassified sequences</taxon>
        <taxon>metagenomes</taxon>
        <taxon>ecological metagenomes</taxon>
    </lineage>
</organism>
<reference evidence="2" key="1">
    <citation type="submission" date="2018-06" db="EMBL/GenBank/DDBJ databases">
        <authorList>
            <person name="Zhirakovskaya E."/>
        </authorList>
    </citation>
    <scope>NUCLEOTIDE SEQUENCE</scope>
</reference>
<sequence length="128" mass="14390">MLVGIRNILIINTVVALFCVLNFYLPLSADGWVEIRTALVITAALFAFNAVLLVFRFWIIWHFARVMCYASALVLVLYFISLVGKGYLFSLPIYTLLFIVFGFYFIGVRGYLNSDSVRAAFGIQAGTN</sequence>
<feature type="transmembrane region" description="Helical" evidence="1">
    <location>
        <begin position="37"/>
        <end position="59"/>
    </location>
</feature>